<evidence type="ECO:0000313" key="5">
    <source>
        <dbReference type="EMBL" id="SPX61248.1"/>
    </source>
</evidence>
<proteinExistence type="predicted"/>
<dbReference type="SUPFAM" id="SSF56925">
    <property type="entry name" value="OMPA-like"/>
    <property type="match status" value="1"/>
</dbReference>
<feature type="chain" id="PRO_5033245398" evidence="2">
    <location>
        <begin position="19"/>
        <end position="211"/>
    </location>
</feature>
<sequence>MRIALFSAALLASGLAAAAAPVDGWYSSVFGGYSYVPDNISNSYYGWTRTRASYNGGYNAGGRVGFKSTPLRYEAEFTYVHADLGHFQVMGIRQLGIEGQFNAALGMANVYYDFPEMVPSIAPFIGAGLGYGWVQSELDSEAPFRTRFKRSDNVFAYQATAGLMYNFAENYSADIAYRYVGTDRANHLGKVVQIHIASIGVTYRFDQSSYK</sequence>
<feature type="signal peptide" evidence="2">
    <location>
        <begin position="1"/>
        <end position="18"/>
    </location>
</feature>
<feature type="domain" description="Outer membrane protein beta-barrel" evidence="3">
    <location>
        <begin position="8"/>
        <end position="205"/>
    </location>
</feature>
<dbReference type="PATRIC" id="fig|453.4.peg.1123"/>
<dbReference type="InterPro" id="IPR011250">
    <property type="entry name" value="OMP/PagP_B-barrel"/>
</dbReference>
<evidence type="ECO:0000256" key="1">
    <source>
        <dbReference type="ARBA" id="ARBA00022729"/>
    </source>
</evidence>
<evidence type="ECO:0000259" key="3">
    <source>
        <dbReference type="Pfam" id="PF13505"/>
    </source>
</evidence>
<organism evidence="4 6">
    <name type="scientific">Legionella feeleii</name>
    <dbReference type="NCBI Taxonomy" id="453"/>
    <lineage>
        <taxon>Bacteria</taxon>
        <taxon>Pseudomonadati</taxon>
        <taxon>Pseudomonadota</taxon>
        <taxon>Gammaproteobacteria</taxon>
        <taxon>Legionellales</taxon>
        <taxon>Legionellaceae</taxon>
        <taxon>Legionella</taxon>
    </lineage>
</organism>
<evidence type="ECO:0000256" key="2">
    <source>
        <dbReference type="SAM" id="SignalP"/>
    </source>
</evidence>
<evidence type="ECO:0000313" key="4">
    <source>
        <dbReference type="EMBL" id="KTD01439.1"/>
    </source>
</evidence>
<keyword evidence="6" id="KW-1185">Reference proteome</keyword>
<reference evidence="4 6" key="1">
    <citation type="submission" date="2015-11" db="EMBL/GenBank/DDBJ databases">
        <title>Genomic analysis of 38 Legionella species identifies large and diverse effector repertoires.</title>
        <authorList>
            <person name="Burstein D."/>
            <person name="Amaro F."/>
            <person name="Zusman T."/>
            <person name="Lifshitz Z."/>
            <person name="Cohen O."/>
            <person name="Gilbert J.A."/>
            <person name="Pupko T."/>
            <person name="Shuman H.A."/>
            <person name="Segal G."/>
        </authorList>
    </citation>
    <scope>NUCLEOTIDE SEQUENCE [LARGE SCALE GENOMIC DNA]</scope>
    <source>
        <strain evidence="4 6">WO-44C</strain>
    </source>
</reference>
<dbReference type="STRING" id="453.Lfee_1043"/>
<dbReference type="Gene3D" id="2.40.160.20">
    <property type="match status" value="1"/>
</dbReference>
<protein>
    <submittedName>
        <fullName evidence="4">Opacity protein-like surface antigen</fullName>
    </submittedName>
</protein>
<dbReference type="Pfam" id="PF13505">
    <property type="entry name" value="OMP_b-brl"/>
    <property type="match status" value="1"/>
</dbReference>
<name>A0A0W0U100_9GAMM</name>
<dbReference type="OrthoDB" id="5653282at2"/>
<evidence type="ECO:0000313" key="7">
    <source>
        <dbReference type="Proteomes" id="UP000251942"/>
    </source>
</evidence>
<gene>
    <name evidence="4" type="ORF">Lfee_1043</name>
    <name evidence="5" type="ORF">NCTC12022_01988</name>
</gene>
<accession>A0A0W0U100</accession>
<reference evidence="5 7" key="2">
    <citation type="submission" date="2018-06" db="EMBL/GenBank/DDBJ databases">
        <authorList>
            <consortium name="Pathogen Informatics"/>
            <person name="Doyle S."/>
        </authorList>
    </citation>
    <scope>NUCLEOTIDE SEQUENCE [LARGE SCALE GENOMIC DNA]</scope>
    <source>
        <strain evidence="5 7">NCTC12022</strain>
    </source>
</reference>
<dbReference type="Proteomes" id="UP000054698">
    <property type="component" value="Unassembled WGS sequence"/>
</dbReference>
<dbReference type="EMBL" id="UASS01000018">
    <property type="protein sequence ID" value="SPX61248.1"/>
    <property type="molecule type" value="Genomic_DNA"/>
</dbReference>
<evidence type="ECO:0000313" key="6">
    <source>
        <dbReference type="Proteomes" id="UP000054698"/>
    </source>
</evidence>
<dbReference type="AlphaFoldDB" id="A0A0W0U100"/>
<keyword evidence="1 2" id="KW-0732">Signal</keyword>
<dbReference type="InterPro" id="IPR027385">
    <property type="entry name" value="Beta-barrel_OMP"/>
</dbReference>
<dbReference type="EMBL" id="LNYB01000031">
    <property type="protein sequence ID" value="KTD01439.1"/>
    <property type="molecule type" value="Genomic_DNA"/>
</dbReference>
<dbReference type="Proteomes" id="UP000251942">
    <property type="component" value="Unassembled WGS sequence"/>
</dbReference>
<dbReference type="RefSeq" id="WP_058444590.1">
    <property type="nucleotide sequence ID" value="NZ_CAAAHT010000008.1"/>
</dbReference>